<organism evidence="1">
    <name type="scientific">Anguilla anguilla</name>
    <name type="common">European freshwater eel</name>
    <name type="synonym">Muraena anguilla</name>
    <dbReference type="NCBI Taxonomy" id="7936"/>
    <lineage>
        <taxon>Eukaryota</taxon>
        <taxon>Metazoa</taxon>
        <taxon>Chordata</taxon>
        <taxon>Craniata</taxon>
        <taxon>Vertebrata</taxon>
        <taxon>Euteleostomi</taxon>
        <taxon>Actinopterygii</taxon>
        <taxon>Neopterygii</taxon>
        <taxon>Teleostei</taxon>
        <taxon>Anguilliformes</taxon>
        <taxon>Anguillidae</taxon>
        <taxon>Anguilla</taxon>
    </lineage>
</organism>
<dbReference type="EMBL" id="GBXM01102167">
    <property type="protein sequence ID" value="JAH06410.1"/>
    <property type="molecule type" value="Transcribed_RNA"/>
</dbReference>
<sequence length="32" mass="3801">MSTKNKKVKGLNLFTLFPHLFNLKMAFAFHFE</sequence>
<evidence type="ECO:0000313" key="1">
    <source>
        <dbReference type="EMBL" id="JAH06410.1"/>
    </source>
</evidence>
<protein>
    <submittedName>
        <fullName evidence="1">Uncharacterized protein</fullName>
    </submittedName>
</protein>
<reference evidence="1" key="2">
    <citation type="journal article" date="2015" name="Fish Shellfish Immunol.">
        <title>Early steps in the European eel (Anguilla anguilla)-Vibrio vulnificus interaction in the gills: Role of the RtxA13 toxin.</title>
        <authorList>
            <person name="Callol A."/>
            <person name="Pajuelo D."/>
            <person name="Ebbesson L."/>
            <person name="Teles M."/>
            <person name="MacKenzie S."/>
            <person name="Amaro C."/>
        </authorList>
    </citation>
    <scope>NUCLEOTIDE SEQUENCE</scope>
</reference>
<reference evidence="1" key="1">
    <citation type="submission" date="2014-11" db="EMBL/GenBank/DDBJ databases">
        <authorList>
            <person name="Amaro Gonzalez C."/>
        </authorList>
    </citation>
    <scope>NUCLEOTIDE SEQUENCE</scope>
</reference>
<dbReference type="AlphaFoldDB" id="A0A0E9PQR6"/>
<accession>A0A0E9PQR6</accession>
<name>A0A0E9PQR6_ANGAN</name>
<proteinExistence type="predicted"/>